<organism evidence="6 7">
    <name type="scientific">Pseudomonas brassicacearum</name>
    <dbReference type="NCBI Taxonomy" id="930166"/>
    <lineage>
        <taxon>Bacteria</taxon>
        <taxon>Pseudomonadati</taxon>
        <taxon>Pseudomonadota</taxon>
        <taxon>Gammaproteobacteria</taxon>
        <taxon>Pseudomonadales</taxon>
        <taxon>Pseudomonadaceae</taxon>
        <taxon>Pseudomonas</taxon>
    </lineage>
</organism>
<dbReference type="GO" id="GO:0003700">
    <property type="term" value="F:DNA-binding transcription factor activity"/>
    <property type="evidence" value="ECO:0007669"/>
    <property type="project" value="InterPro"/>
</dbReference>
<proteinExistence type="inferred from homology"/>
<dbReference type="Gene3D" id="1.10.10.10">
    <property type="entry name" value="Winged helix-like DNA-binding domain superfamily/Winged helix DNA-binding domain"/>
    <property type="match status" value="1"/>
</dbReference>
<dbReference type="EMBL" id="MOBI01000023">
    <property type="protein sequence ID" value="ROM92599.1"/>
    <property type="molecule type" value="Genomic_DNA"/>
</dbReference>
<dbReference type="PANTHER" id="PTHR30419">
    <property type="entry name" value="HTH-TYPE TRANSCRIPTIONAL REGULATOR YBHD"/>
    <property type="match status" value="1"/>
</dbReference>
<dbReference type="PRINTS" id="PR00039">
    <property type="entry name" value="HTHLYSR"/>
</dbReference>
<dbReference type="PANTHER" id="PTHR30419:SF24">
    <property type="entry name" value="HTH-TYPE TRANSCRIPTIONAL REGULATOR CZCR"/>
    <property type="match status" value="1"/>
</dbReference>
<evidence type="ECO:0000256" key="4">
    <source>
        <dbReference type="ARBA" id="ARBA00023163"/>
    </source>
</evidence>
<comment type="similarity">
    <text evidence="1">Belongs to the LysR transcriptional regulatory family.</text>
</comment>
<dbReference type="InterPro" id="IPR050950">
    <property type="entry name" value="HTH-type_LysR_regulators"/>
</dbReference>
<comment type="caution">
    <text evidence="6">The sequence shown here is derived from an EMBL/GenBank/DDBJ whole genome shotgun (WGS) entry which is preliminary data.</text>
</comment>
<dbReference type="InterPro" id="IPR005119">
    <property type="entry name" value="LysR_subst-bd"/>
</dbReference>
<keyword evidence="2" id="KW-0805">Transcription regulation</keyword>
<accession>A0A423GMB7</accession>
<sequence length="292" mass="31486">MMNLMHWRMLVAIADTGNITRAAERVGMTQSGASQALALLEDVLGIQLFVRENRQTLPTAVGVHVIEQARVMLQALETIRTTAEAARDIQRGTIRLASFPMVLATFLPPLLRQFNQLYPGIQVVALEVSDNEVEALLGAGLVDLGVVLNPPPERNAGMLGRDTWVAVLPIAHPLARRPHEHGLMLAELVEQPFVLATGGCSVNARSLAADAGLGLLDVRVEVREWGSAFTLVRENVGVTLVPEMTLPANRKGLRVLPLAVPVHREFALVATPLREPSAAVQALLALLHPAAL</sequence>
<evidence type="ECO:0000313" key="6">
    <source>
        <dbReference type="EMBL" id="ROM92599.1"/>
    </source>
</evidence>
<feature type="domain" description="HTH lysR-type" evidence="5">
    <location>
        <begin position="2"/>
        <end position="59"/>
    </location>
</feature>
<evidence type="ECO:0000259" key="5">
    <source>
        <dbReference type="PROSITE" id="PS50931"/>
    </source>
</evidence>
<evidence type="ECO:0000256" key="2">
    <source>
        <dbReference type="ARBA" id="ARBA00023015"/>
    </source>
</evidence>
<dbReference type="InterPro" id="IPR036388">
    <property type="entry name" value="WH-like_DNA-bd_sf"/>
</dbReference>
<dbReference type="Gene3D" id="3.40.190.290">
    <property type="match status" value="1"/>
</dbReference>
<protein>
    <submittedName>
        <fullName evidence="6">LysR family transcriptional regulator</fullName>
    </submittedName>
</protein>
<dbReference type="InterPro" id="IPR036390">
    <property type="entry name" value="WH_DNA-bd_sf"/>
</dbReference>
<dbReference type="SUPFAM" id="SSF53850">
    <property type="entry name" value="Periplasmic binding protein-like II"/>
    <property type="match status" value="1"/>
</dbReference>
<dbReference type="AlphaFoldDB" id="A0A423GMB7"/>
<dbReference type="SUPFAM" id="SSF46785">
    <property type="entry name" value="Winged helix' DNA-binding domain"/>
    <property type="match status" value="1"/>
</dbReference>
<keyword evidence="4" id="KW-0804">Transcription</keyword>
<keyword evidence="3" id="KW-0238">DNA-binding</keyword>
<reference evidence="6 7" key="1">
    <citation type="submission" date="2016-10" db="EMBL/GenBank/DDBJ databases">
        <title>Comparative genome analysis of multiple Pseudomonas spp. focuses on biocontrol and plant growth promoting traits.</title>
        <authorList>
            <person name="Tao X.-Y."/>
            <person name="Taylor C.G."/>
        </authorList>
    </citation>
    <scope>NUCLEOTIDE SEQUENCE [LARGE SCALE GENOMIC DNA]</scope>
    <source>
        <strain evidence="6 7">37D10</strain>
    </source>
</reference>
<dbReference type="Pfam" id="PF00126">
    <property type="entry name" value="HTH_1"/>
    <property type="match status" value="1"/>
</dbReference>
<dbReference type="Pfam" id="PF03466">
    <property type="entry name" value="LysR_substrate"/>
    <property type="match status" value="1"/>
</dbReference>
<dbReference type="Proteomes" id="UP000284684">
    <property type="component" value="Unassembled WGS sequence"/>
</dbReference>
<dbReference type="GO" id="GO:0005829">
    <property type="term" value="C:cytosol"/>
    <property type="evidence" value="ECO:0007669"/>
    <property type="project" value="TreeGrafter"/>
</dbReference>
<dbReference type="GO" id="GO:0003677">
    <property type="term" value="F:DNA binding"/>
    <property type="evidence" value="ECO:0007669"/>
    <property type="project" value="UniProtKB-KW"/>
</dbReference>
<evidence type="ECO:0000256" key="1">
    <source>
        <dbReference type="ARBA" id="ARBA00009437"/>
    </source>
</evidence>
<dbReference type="CDD" id="cd05466">
    <property type="entry name" value="PBP2_LTTR_substrate"/>
    <property type="match status" value="1"/>
</dbReference>
<dbReference type="PROSITE" id="PS50931">
    <property type="entry name" value="HTH_LYSR"/>
    <property type="match status" value="1"/>
</dbReference>
<name>A0A423GMB7_9PSED</name>
<gene>
    <name evidence="6" type="ORF">BK658_21935</name>
</gene>
<evidence type="ECO:0000313" key="7">
    <source>
        <dbReference type="Proteomes" id="UP000284684"/>
    </source>
</evidence>
<dbReference type="RefSeq" id="WP_123584275.1">
    <property type="nucleotide sequence ID" value="NZ_MOBI01000023.1"/>
</dbReference>
<dbReference type="InterPro" id="IPR000847">
    <property type="entry name" value="LysR_HTH_N"/>
</dbReference>
<evidence type="ECO:0000256" key="3">
    <source>
        <dbReference type="ARBA" id="ARBA00023125"/>
    </source>
</evidence>